<keyword evidence="2" id="KW-1185">Reference proteome</keyword>
<reference evidence="1 2" key="1">
    <citation type="submission" date="2015-12" db="EMBL/GenBank/DDBJ databases">
        <title>Dictyostelia acquired genes for synthesis and detection of signals that induce cell-type specialization by lateral gene transfer from prokaryotes.</title>
        <authorList>
            <person name="Gloeckner G."/>
            <person name="Schaap P."/>
        </authorList>
    </citation>
    <scope>NUCLEOTIDE SEQUENCE [LARGE SCALE GENOMIC DNA]</scope>
    <source>
        <strain evidence="1 2">TK</strain>
    </source>
</reference>
<dbReference type="InterPro" id="IPR005331">
    <property type="entry name" value="Sulfotransferase"/>
</dbReference>
<proteinExistence type="predicted"/>
<gene>
    <name evidence="1" type="ORF">DLAC_01470</name>
</gene>
<dbReference type="InterPro" id="IPR027417">
    <property type="entry name" value="P-loop_NTPase"/>
</dbReference>
<dbReference type="AlphaFoldDB" id="A0A152A5H4"/>
<evidence type="ECO:0008006" key="3">
    <source>
        <dbReference type="Google" id="ProtNLM"/>
    </source>
</evidence>
<dbReference type="OMA" id="TFIEWIS"/>
<protein>
    <recommendedName>
        <fullName evidence="3">Sulfotransferase family protein</fullName>
    </recommendedName>
</protein>
<accession>A0A152A5H4</accession>
<dbReference type="InParanoid" id="A0A152A5H4"/>
<dbReference type="GO" id="GO:0008146">
    <property type="term" value="F:sulfotransferase activity"/>
    <property type="evidence" value="ECO:0007669"/>
    <property type="project" value="InterPro"/>
</dbReference>
<dbReference type="Gene3D" id="3.40.50.300">
    <property type="entry name" value="P-loop containing nucleotide triphosphate hydrolases"/>
    <property type="match status" value="1"/>
</dbReference>
<dbReference type="PANTHER" id="PTHR32301:SF6">
    <property type="entry name" value="GOLVESIN-RELATED"/>
    <property type="match status" value="1"/>
</dbReference>
<dbReference type="Pfam" id="PF03567">
    <property type="entry name" value="Sulfotransfer_2"/>
    <property type="match status" value="1"/>
</dbReference>
<name>A0A152A5H4_TIELA</name>
<dbReference type="PANTHER" id="PTHR32301">
    <property type="entry name" value="COUNTIN RECEPTOR CNR3-RELATED"/>
    <property type="match status" value="1"/>
</dbReference>
<dbReference type="InterPro" id="IPR053259">
    <property type="entry name" value="Golvesin-related_Golgi"/>
</dbReference>
<evidence type="ECO:0000313" key="1">
    <source>
        <dbReference type="EMBL" id="KYR01484.1"/>
    </source>
</evidence>
<comment type="caution">
    <text evidence="1">The sequence shown here is derived from an EMBL/GenBank/DDBJ whole genome shotgun (WGS) entry which is preliminary data.</text>
</comment>
<dbReference type="STRING" id="361077.A0A152A5H4"/>
<dbReference type="SUPFAM" id="SSF52540">
    <property type="entry name" value="P-loop containing nucleoside triphosphate hydrolases"/>
    <property type="match status" value="1"/>
</dbReference>
<dbReference type="Proteomes" id="UP000076078">
    <property type="component" value="Unassembled WGS sequence"/>
</dbReference>
<sequence>MNHIYFISRGLNVPKKVEPTDPISIREKFKKSRHAQRENRLIEKQVKEALYEEYKYESSVIQGFLLSNGKEPEYASIPTKPHEALSILSNRSQIYNSEWKLDANLNPHLLPKPIIFIHNPKTAGTTLKKILLKNVDISRYFHKDAHPTPSEIPVVLESTFIFGHMKFGLHYHFEQYYKNPNASITVLTREVQDRDDKMTPYSYLAVFREPVERVYSHYFFLKEHIDHPLHSQTMRLPFQKWVERSPIAHNEMCRRLVGITREDSTPDDFQQQCLHRLKHDIKFVGLTERFNETLVLMSHYLGFQDIHSTSENIGHVKNEYILTDEDREFIANYNSADVALYNEAKLIFEKQIDSVGREFFEKELQIYNEYQESISSFK</sequence>
<dbReference type="EMBL" id="LODT01000006">
    <property type="protein sequence ID" value="KYR01484.1"/>
    <property type="molecule type" value="Genomic_DNA"/>
</dbReference>
<dbReference type="GO" id="GO:0016020">
    <property type="term" value="C:membrane"/>
    <property type="evidence" value="ECO:0007669"/>
    <property type="project" value="InterPro"/>
</dbReference>
<organism evidence="1 2">
    <name type="scientific">Tieghemostelium lacteum</name>
    <name type="common">Slime mold</name>
    <name type="synonym">Dictyostelium lacteum</name>
    <dbReference type="NCBI Taxonomy" id="361077"/>
    <lineage>
        <taxon>Eukaryota</taxon>
        <taxon>Amoebozoa</taxon>
        <taxon>Evosea</taxon>
        <taxon>Eumycetozoa</taxon>
        <taxon>Dictyostelia</taxon>
        <taxon>Dictyosteliales</taxon>
        <taxon>Raperosteliaceae</taxon>
        <taxon>Tieghemostelium</taxon>
    </lineage>
</organism>
<evidence type="ECO:0000313" key="2">
    <source>
        <dbReference type="Proteomes" id="UP000076078"/>
    </source>
</evidence>
<dbReference type="OrthoDB" id="10019582at2759"/>